<organism evidence="1 2">
    <name type="scientific">Mycoplasma wenyonii (strain Massachusetts)</name>
    <name type="common">Eperythrozoon wenyonii</name>
    <dbReference type="NCBI Taxonomy" id="1197325"/>
    <lineage>
        <taxon>Bacteria</taxon>
        <taxon>Bacillati</taxon>
        <taxon>Mycoplasmatota</taxon>
        <taxon>Mollicutes</taxon>
        <taxon>Mycoplasmataceae</taxon>
        <taxon>Mycoplasma</taxon>
    </lineage>
</organism>
<protein>
    <submittedName>
        <fullName evidence="1">Uncharacterized protein</fullName>
    </submittedName>
</protein>
<dbReference type="EMBL" id="CP003703">
    <property type="protein sequence ID" value="AFN65079.1"/>
    <property type="molecule type" value="Genomic_DNA"/>
</dbReference>
<dbReference type="KEGG" id="mwe:WEN_01420"/>
<name>I6YLB5_MYCWM</name>
<sequence>MLLGLKSALAIGIVTLVGIVSPHAYFAFRVRCYPMSSDVLLREKLSVAEPILKCADWERDYSVFLAIKNGSDSRNQNVPFLKVVDNKTKETKWEGSNNSGTNHWQDWAIEIFQDNNDHKKEKTSIRVLKSGNKWQKWHTVSVLCQTTQLQLKKSREGIAGCAGHYLLGTKMKLSVSGGNISLSQSSKFDWKEEFKKSPVFCNA</sequence>
<dbReference type="Proteomes" id="UP000009005">
    <property type="component" value="Chromosome"/>
</dbReference>
<evidence type="ECO:0000313" key="2">
    <source>
        <dbReference type="Proteomes" id="UP000009005"/>
    </source>
</evidence>
<dbReference type="RefSeq" id="WP_014849789.1">
    <property type="nucleotide sequence ID" value="NC_018149.1"/>
</dbReference>
<proteinExistence type="predicted"/>
<dbReference type="AlphaFoldDB" id="I6YLB5"/>
<evidence type="ECO:0000313" key="1">
    <source>
        <dbReference type="EMBL" id="AFN65079.1"/>
    </source>
</evidence>
<dbReference type="HOGENOM" id="CLU_1347696_0_0_14"/>
<keyword evidence="2" id="KW-1185">Reference proteome</keyword>
<gene>
    <name evidence="1" type="ordered locus">WEN_01420</name>
</gene>
<accession>I6YLB5</accession>
<reference evidence="1 2" key="1">
    <citation type="journal article" date="2012" name="J. Bacteriol.">
        <title>Complete genome sequence of Mycoplasma wenyonii strain Massachusetts.</title>
        <authorList>
            <person name="Dos Santos A.P."/>
            <person name="Guimaraes A.M."/>
            <person name="do Nascimento N.C."/>
            <person name="Sanmiguel P.J."/>
            <person name="Messick J.B."/>
        </authorList>
    </citation>
    <scope>NUCLEOTIDE SEQUENCE [LARGE SCALE GENOMIC DNA]</scope>
    <source>
        <strain evidence="1 2">Massachusetts</strain>
    </source>
</reference>
<dbReference type="PATRIC" id="fig|1197325.3.peg.308"/>
<dbReference type="STRING" id="1197325.WEN_01420"/>